<protein>
    <submittedName>
        <fullName evidence="1">Uncharacterized protein</fullName>
    </submittedName>
</protein>
<evidence type="ECO:0000313" key="1">
    <source>
        <dbReference type="EMBL" id="KAD2805024.1"/>
    </source>
</evidence>
<proteinExistence type="predicted"/>
<sequence length="131" mass="14168">MWRIRCWVGFSLNLFEVHPLSLAQTKKAACGMFLPWVPSLKGPEMLRLLLPCFWSAGGQCLAVRGLLKAPAGNVVIADAGEPWALMPMSSLAFIGGGAGDDEQWRAGYGGDRCVMRSGEIKVGEDDRIDGD</sequence>
<comment type="caution">
    <text evidence="1">The sequence shown here is derived from an EMBL/GenBank/DDBJ whole genome shotgun (WGS) entry which is preliminary data.</text>
</comment>
<evidence type="ECO:0000313" key="2">
    <source>
        <dbReference type="Proteomes" id="UP000326396"/>
    </source>
</evidence>
<dbReference type="AlphaFoldDB" id="A0A5N6LTX6"/>
<dbReference type="Proteomes" id="UP000326396">
    <property type="component" value="Linkage Group LG8"/>
</dbReference>
<name>A0A5N6LTX6_9ASTR</name>
<dbReference type="EMBL" id="SZYD01000018">
    <property type="protein sequence ID" value="KAD2805024.1"/>
    <property type="molecule type" value="Genomic_DNA"/>
</dbReference>
<keyword evidence="2" id="KW-1185">Reference proteome</keyword>
<reference evidence="1 2" key="1">
    <citation type="submission" date="2019-05" db="EMBL/GenBank/DDBJ databases">
        <title>Mikania micrantha, genome provides insights into the molecular mechanism of rapid growth.</title>
        <authorList>
            <person name="Liu B."/>
        </authorList>
    </citation>
    <scope>NUCLEOTIDE SEQUENCE [LARGE SCALE GENOMIC DNA]</scope>
    <source>
        <strain evidence="1">NLD-2019</strain>
        <tissue evidence="1">Leaf</tissue>
    </source>
</reference>
<gene>
    <name evidence="1" type="ORF">E3N88_38401</name>
</gene>
<accession>A0A5N6LTX6</accession>
<organism evidence="1 2">
    <name type="scientific">Mikania micrantha</name>
    <name type="common">bitter vine</name>
    <dbReference type="NCBI Taxonomy" id="192012"/>
    <lineage>
        <taxon>Eukaryota</taxon>
        <taxon>Viridiplantae</taxon>
        <taxon>Streptophyta</taxon>
        <taxon>Embryophyta</taxon>
        <taxon>Tracheophyta</taxon>
        <taxon>Spermatophyta</taxon>
        <taxon>Magnoliopsida</taxon>
        <taxon>eudicotyledons</taxon>
        <taxon>Gunneridae</taxon>
        <taxon>Pentapetalae</taxon>
        <taxon>asterids</taxon>
        <taxon>campanulids</taxon>
        <taxon>Asterales</taxon>
        <taxon>Asteraceae</taxon>
        <taxon>Asteroideae</taxon>
        <taxon>Heliantheae alliance</taxon>
        <taxon>Eupatorieae</taxon>
        <taxon>Mikania</taxon>
    </lineage>
</organism>